<evidence type="ECO:0000313" key="3">
    <source>
        <dbReference type="Proteomes" id="UP001152747"/>
    </source>
</evidence>
<keyword evidence="3" id="KW-1185">Reference proteome</keyword>
<dbReference type="GO" id="GO:0004672">
    <property type="term" value="F:protein kinase activity"/>
    <property type="evidence" value="ECO:0007669"/>
    <property type="project" value="InterPro"/>
</dbReference>
<sequence>METCLDVTNIVQGTIISKWKIEKKLTQGDFCHIYKVSGAAKSEKFALKCENVDLSLQMLKVESFVIQNLKACKKKRHFCEIEDIGKTQGIHYIVMQLLGRPLVDYMKFGQISQNCALLVGIQIYENRGELNKLFLLSFSIARKYLDEKGQIRSARDSVEFRGTLRYASLNCHKLVELSRKDDLESTFYVIIEMITGNLPWKGFNADQNAVFLAKNAARSGAKLQEFLKNAQFLRELLQIIDNLTYFSTPDYQQIYTILRKNLRNSQEKRLDWEKGGTLFLEDL</sequence>
<dbReference type="GO" id="GO:0005524">
    <property type="term" value="F:ATP binding"/>
    <property type="evidence" value="ECO:0007669"/>
    <property type="project" value="InterPro"/>
</dbReference>
<dbReference type="PANTHER" id="PTHR11909">
    <property type="entry name" value="CASEIN KINASE-RELATED"/>
    <property type="match status" value="1"/>
</dbReference>
<reference evidence="2" key="1">
    <citation type="submission" date="2022-11" db="EMBL/GenBank/DDBJ databases">
        <authorList>
            <person name="Kikuchi T."/>
        </authorList>
    </citation>
    <scope>NUCLEOTIDE SEQUENCE</scope>
    <source>
        <strain evidence="2">PS1010</strain>
    </source>
</reference>
<dbReference type="InterPro" id="IPR050235">
    <property type="entry name" value="CK1_Ser-Thr_kinase"/>
</dbReference>
<dbReference type="Gene3D" id="3.30.200.20">
    <property type="entry name" value="Phosphorylase Kinase, domain 1"/>
    <property type="match status" value="1"/>
</dbReference>
<name>A0A9P1I6C1_9PELO</name>
<dbReference type="OrthoDB" id="2687620at2759"/>
<gene>
    <name evidence="2" type="ORF">CAMP_LOCUS1945</name>
</gene>
<evidence type="ECO:0000259" key="1">
    <source>
        <dbReference type="SMART" id="SM00220"/>
    </source>
</evidence>
<dbReference type="Gene3D" id="1.10.510.10">
    <property type="entry name" value="Transferase(Phosphotransferase) domain 1"/>
    <property type="match status" value="1"/>
</dbReference>
<comment type="caution">
    <text evidence="2">The sequence shown here is derived from an EMBL/GenBank/DDBJ whole genome shotgun (WGS) entry which is preliminary data.</text>
</comment>
<dbReference type="InterPro" id="IPR000719">
    <property type="entry name" value="Prot_kinase_dom"/>
</dbReference>
<accession>A0A9P1I6C1</accession>
<dbReference type="SUPFAM" id="SSF56112">
    <property type="entry name" value="Protein kinase-like (PK-like)"/>
    <property type="match status" value="1"/>
</dbReference>
<protein>
    <recommendedName>
        <fullName evidence="1">Protein kinase domain-containing protein</fullName>
    </recommendedName>
</protein>
<dbReference type="AlphaFoldDB" id="A0A9P1I6C1"/>
<dbReference type="Proteomes" id="UP001152747">
    <property type="component" value="Unassembled WGS sequence"/>
</dbReference>
<proteinExistence type="predicted"/>
<evidence type="ECO:0000313" key="2">
    <source>
        <dbReference type="EMBL" id="CAI5439308.1"/>
    </source>
</evidence>
<dbReference type="InterPro" id="IPR011009">
    <property type="entry name" value="Kinase-like_dom_sf"/>
</dbReference>
<feature type="domain" description="Protein kinase" evidence="1">
    <location>
        <begin position="19"/>
        <end position="280"/>
    </location>
</feature>
<dbReference type="EMBL" id="CANHGI010000001">
    <property type="protein sequence ID" value="CAI5439308.1"/>
    <property type="molecule type" value="Genomic_DNA"/>
</dbReference>
<organism evidence="2 3">
    <name type="scientific">Caenorhabditis angaria</name>
    <dbReference type="NCBI Taxonomy" id="860376"/>
    <lineage>
        <taxon>Eukaryota</taxon>
        <taxon>Metazoa</taxon>
        <taxon>Ecdysozoa</taxon>
        <taxon>Nematoda</taxon>
        <taxon>Chromadorea</taxon>
        <taxon>Rhabditida</taxon>
        <taxon>Rhabditina</taxon>
        <taxon>Rhabditomorpha</taxon>
        <taxon>Rhabditoidea</taxon>
        <taxon>Rhabditidae</taxon>
        <taxon>Peloderinae</taxon>
        <taxon>Caenorhabditis</taxon>
    </lineage>
</organism>
<dbReference type="SMART" id="SM00220">
    <property type="entry name" value="S_TKc"/>
    <property type="match status" value="1"/>
</dbReference>